<dbReference type="EC" id="3.2.1.42" evidence="9"/>
<evidence type="ECO:0000259" key="8">
    <source>
        <dbReference type="PROSITE" id="PS51462"/>
    </source>
</evidence>
<evidence type="ECO:0000256" key="3">
    <source>
        <dbReference type="ARBA" id="ARBA00022842"/>
    </source>
</evidence>
<dbReference type="PANTHER" id="PTHR43046">
    <property type="entry name" value="GDP-MANNOSE MANNOSYL HYDROLASE"/>
    <property type="match status" value="1"/>
</dbReference>
<name>A0AAE7JU60_SERFO</name>
<feature type="short sequence motif" description="Nudix box" evidence="7">
    <location>
        <begin position="50"/>
        <end position="71"/>
    </location>
</feature>
<dbReference type="PANTHER" id="PTHR43046:SF12">
    <property type="entry name" value="GDP-MANNOSE MANNOSYL HYDROLASE"/>
    <property type="match status" value="1"/>
</dbReference>
<evidence type="ECO:0000256" key="6">
    <source>
        <dbReference type="PIRSR" id="PIRSR037599-3"/>
    </source>
</evidence>
<feature type="binding site" evidence="5">
    <location>
        <begin position="2"/>
        <end position="3"/>
    </location>
    <ligand>
        <name>substrate</name>
    </ligand>
</feature>
<reference evidence="10" key="1">
    <citation type="submission" date="2020-03" db="EMBL/GenBank/DDBJ databases">
        <title>Genome sequences of seven Enterobacteriaceae strains isolated from Canadian wastewater treatment facilities.</title>
        <authorList>
            <person name="Huang H."/>
            <person name="Chmara J.T."/>
            <person name="Duceppe M.-O."/>
        </authorList>
    </citation>
    <scope>NUCLEOTIDE SEQUENCE [LARGE SCALE GENOMIC DNA]</scope>
    <source>
        <strain evidence="10">Biosolid 3</strain>
    </source>
</reference>
<dbReference type="PROSITE" id="PS51462">
    <property type="entry name" value="NUDIX"/>
    <property type="match status" value="1"/>
</dbReference>
<feature type="binding site" evidence="5">
    <location>
        <position position="36"/>
    </location>
    <ligand>
        <name>substrate</name>
    </ligand>
</feature>
<dbReference type="Gene3D" id="3.90.79.10">
    <property type="entry name" value="Nucleoside Triphosphate Pyrophosphohydrolase"/>
    <property type="match status" value="1"/>
</dbReference>
<dbReference type="Proteomes" id="UP000503464">
    <property type="component" value="Chromosome"/>
</dbReference>
<feature type="site" description="Critical for catalysis" evidence="4">
    <location>
        <position position="123"/>
    </location>
</feature>
<feature type="binding site" evidence="6">
    <location>
        <position position="69"/>
    </location>
    <ligand>
        <name>Mg(2+)</name>
        <dbReference type="ChEBI" id="CHEBI:18420"/>
    </ligand>
</feature>
<evidence type="ECO:0000256" key="1">
    <source>
        <dbReference type="ARBA" id="ARBA00022723"/>
    </source>
</evidence>
<feature type="domain" description="Nudix hydrolase" evidence="8">
    <location>
        <begin position="13"/>
        <end position="148"/>
    </location>
</feature>
<evidence type="ECO:0000313" key="10">
    <source>
        <dbReference type="Proteomes" id="UP000503464"/>
    </source>
</evidence>
<evidence type="ECO:0000256" key="4">
    <source>
        <dbReference type="PIRSR" id="PIRSR037599-1"/>
    </source>
</evidence>
<comment type="cofactor">
    <cofactor evidence="6">
        <name>Mg(2+)</name>
        <dbReference type="ChEBI" id="CHEBI:18420"/>
    </cofactor>
    <text evidence="6">Binds 1 Mg(2+) ion per subunit.</text>
</comment>
<sequence>MFLKDDVFRKVIESTPLVSIDLIVRNVSGQVLLGERNNSPAKGYWFVPGGRIYKNEKIADALQRISINEIGYPLSLENCTLKGVYEHFYDDGFYGESDSTHYLALGFETSLSVEKLSLPFLQHNSYRFFSELELSKSTEVHRFTKEYF</sequence>
<proteinExistence type="predicted"/>
<feature type="binding site" evidence="5">
    <location>
        <position position="8"/>
    </location>
    <ligand>
        <name>substrate</name>
    </ligand>
</feature>
<feature type="binding site" evidence="6">
    <location>
        <position position="49"/>
    </location>
    <ligand>
        <name>Mg(2+)</name>
        <dbReference type="ChEBI" id="CHEBI:18420"/>
    </ligand>
</feature>
<dbReference type="AlphaFoldDB" id="A0AAE7JU60"/>
<dbReference type="GO" id="GO:0046872">
    <property type="term" value="F:metal ion binding"/>
    <property type="evidence" value="ECO:0007669"/>
    <property type="project" value="UniProtKB-KW"/>
</dbReference>
<dbReference type="EMBL" id="CP054160">
    <property type="protein sequence ID" value="QKJ59772.1"/>
    <property type="molecule type" value="Genomic_DNA"/>
</dbReference>
<evidence type="ECO:0000256" key="7">
    <source>
        <dbReference type="PIRSR" id="PIRSR037599-4"/>
    </source>
</evidence>
<dbReference type="NCBIfam" id="NF011963">
    <property type="entry name" value="PRK15434.1"/>
    <property type="match status" value="1"/>
</dbReference>
<dbReference type="SUPFAM" id="SSF55811">
    <property type="entry name" value="Nudix"/>
    <property type="match status" value="1"/>
</dbReference>
<organism evidence="9 10">
    <name type="scientific">Serratia fonticola</name>
    <dbReference type="NCBI Taxonomy" id="47917"/>
    <lineage>
        <taxon>Bacteria</taxon>
        <taxon>Pseudomonadati</taxon>
        <taxon>Pseudomonadota</taxon>
        <taxon>Gammaproteobacteria</taxon>
        <taxon>Enterobacterales</taxon>
        <taxon>Yersiniaceae</taxon>
        <taxon>Serratia</taxon>
    </lineage>
</organism>
<protein>
    <submittedName>
        <fullName evidence="9">GDP-mannose mannosyl hydrolase</fullName>
        <ecNumber evidence="9">3.2.1.42</ecNumber>
    </submittedName>
</protein>
<gene>
    <name evidence="9" type="ORF">G9399_17490</name>
</gene>
<evidence type="ECO:0000256" key="5">
    <source>
        <dbReference type="PIRSR" id="PIRSR037599-2"/>
    </source>
</evidence>
<dbReference type="InterPro" id="IPR015797">
    <property type="entry name" value="NUDIX_hydrolase-like_dom_sf"/>
</dbReference>
<dbReference type="GO" id="GO:0047917">
    <property type="term" value="F:GDP-glucosidase activity"/>
    <property type="evidence" value="ECO:0007669"/>
    <property type="project" value="UniProtKB-EC"/>
</dbReference>
<dbReference type="Pfam" id="PF00293">
    <property type="entry name" value="NUDIX"/>
    <property type="match status" value="1"/>
</dbReference>
<keyword evidence="2 9" id="KW-0378">Hydrolase</keyword>
<accession>A0AAE7JU60</accession>
<dbReference type="PIRSF" id="PIRSF037599">
    <property type="entry name" value="GDPMH"/>
    <property type="match status" value="1"/>
</dbReference>
<dbReference type="InterPro" id="IPR000086">
    <property type="entry name" value="NUDIX_hydrolase_dom"/>
</dbReference>
<feature type="binding site" evidence="6">
    <location>
        <position position="122"/>
    </location>
    <ligand>
        <name>Mg(2+)</name>
        <dbReference type="ChEBI" id="CHEBI:18420"/>
    </ligand>
</feature>
<dbReference type="RefSeq" id="WP_173409546.1">
    <property type="nucleotide sequence ID" value="NZ_CP054160.3"/>
</dbReference>
<keyword evidence="3 6" id="KW-0460">Magnesium</keyword>
<dbReference type="GO" id="GO:0008727">
    <property type="term" value="F:GDP-mannose mannosyl hydrolase activity"/>
    <property type="evidence" value="ECO:0007669"/>
    <property type="project" value="InterPro"/>
</dbReference>
<evidence type="ECO:0000256" key="2">
    <source>
        <dbReference type="ARBA" id="ARBA00022801"/>
    </source>
</evidence>
<dbReference type="CDD" id="cd03430">
    <property type="entry name" value="NUDIX_GDPMH_NudD"/>
    <property type="match status" value="1"/>
</dbReference>
<keyword evidence="9" id="KW-0326">Glycosidase</keyword>
<keyword evidence="1 6" id="KW-0479">Metal-binding</keyword>
<dbReference type="InterPro" id="IPR033715">
    <property type="entry name" value="GDPMH"/>
</dbReference>
<evidence type="ECO:0000313" key="9">
    <source>
        <dbReference type="EMBL" id="QKJ59772.1"/>
    </source>
</evidence>